<sequence length="81" mass="9610">MTVDVFNEFLTADLYIMRMCFAANEEKHLKPKKKRMKKIILCGKFYVNCTVHYTTEIKADEHSYGKISMLTDKKLIVFCFF</sequence>
<evidence type="ECO:0000313" key="1">
    <source>
        <dbReference type="EMBL" id="SHM87208.1"/>
    </source>
</evidence>
<dbReference type="AlphaFoldDB" id="A0A1M7M8V7"/>
<gene>
    <name evidence="1" type="ORF">SAMN04487860_1202</name>
</gene>
<dbReference type="Proteomes" id="UP000184394">
    <property type="component" value="Unassembled WGS sequence"/>
</dbReference>
<accession>A0A1M7M8V7</accession>
<reference evidence="1 2" key="1">
    <citation type="submission" date="2016-11" db="EMBL/GenBank/DDBJ databases">
        <authorList>
            <person name="Jaros S."/>
            <person name="Januszkiewicz K."/>
            <person name="Wedrychowicz H."/>
        </authorList>
    </citation>
    <scope>NUCLEOTIDE SEQUENCE [LARGE SCALE GENOMIC DNA]</scope>
    <source>
        <strain evidence="1 2">Y1</strain>
    </source>
</reference>
<protein>
    <submittedName>
        <fullName evidence="1">Uncharacterized protein</fullName>
    </submittedName>
</protein>
<evidence type="ECO:0000313" key="2">
    <source>
        <dbReference type="Proteomes" id="UP000184394"/>
    </source>
</evidence>
<dbReference type="EMBL" id="FRCT01000020">
    <property type="protein sequence ID" value="SHM87208.1"/>
    <property type="molecule type" value="Genomic_DNA"/>
</dbReference>
<organism evidence="1 2">
    <name type="scientific">Ruminococcus flavefaciens</name>
    <dbReference type="NCBI Taxonomy" id="1265"/>
    <lineage>
        <taxon>Bacteria</taxon>
        <taxon>Bacillati</taxon>
        <taxon>Bacillota</taxon>
        <taxon>Clostridia</taxon>
        <taxon>Eubacteriales</taxon>
        <taxon>Oscillospiraceae</taxon>
        <taxon>Ruminococcus</taxon>
    </lineage>
</organism>
<name>A0A1M7M8V7_RUMFL</name>
<proteinExistence type="predicted"/>